<dbReference type="PRINTS" id="PR00111">
    <property type="entry name" value="ABHYDROLASE"/>
</dbReference>
<dbReference type="InterPro" id="IPR029058">
    <property type="entry name" value="AB_hydrolase_fold"/>
</dbReference>
<evidence type="ECO:0000313" key="4">
    <source>
        <dbReference type="Proteomes" id="UP000535511"/>
    </source>
</evidence>
<sequence>MESAEAVVSRYNVTISGPADAQPMVFAHGFGCDQHMWRLVAPAFADRFRVVLFDFPGSGGAAASGYDPDRHATLQGYADDVLAVLHGLDLHDVVLVGHSVSAMIAALAAVAEPERFDKLVMVGPSPRYVDDVDYVGGFEEQDILEMLDSLASNYLGWSAAMGPAIMGNGERPELGRELTDSFCRMDPSVARRFARVTFLSDLRAQLPRVRTRTLVLQCREDLIAPVEVGEYVRDALPDARLVMLDATGHCPHLSAPEATRAAIDDFVLLAGAGG</sequence>
<dbReference type="Pfam" id="PF12697">
    <property type="entry name" value="Abhydrolase_6"/>
    <property type="match status" value="1"/>
</dbReference>
<evidence type="ECO:0000256" key="1">
    <source>
        <dbReference type="ARBA" id="ARBA00008645"/>
    </source>
</evidence>
<dbReference type="SUPFAM" id="SSF53474">
    <property type="entry name" value="alpha/beta-Hydrolases"/>
    <property type="match status" value="1"/>
</dbReference>
<dbReference type="Gene3D" id="3.40.50.1820">
    <property type="entry name" value="alpha/beta hydrolase"/>
    <property type="match status" value="1"/>
</dbReference>
<evidence type="ECO:0000259" key="2">
    <source>
        <dbReference type="Pfam" id="PF12697"/>
    </source>
</evidence>
<dbReference type="PANTHER" id="PTHR43039">
    <property type="entry name" value="ESTERASE-RELATED"/>
    <property type="match status" value="1"/>
</dbReference>
<gene>
    <name evidence="3" type="ORF">BJZ21_000460</name>
</gene>
<keyword evidence="4" id="KW-1185">Reference proteome</keyword>
<comment type="caution">
    <text evidence="3">The sequence shown here is derived from an EMBL/GenBank/DDBJ whole genome shotgun (WGS) entry which is preliminary data.</text>
</comment>
<dbReference type="GO" id="GO:0003824">
    <property type="term" value="F:catalytic activity"/>
    <property type="evidence" value="ECO:0007669"/>
    <property type="project" value="UniProtKB-ARBA"/>
</dbReference>
<dbReference type="EMBL" id="JACCBG010000001">
    <property type="protein sequence ID" value="NYD40377.1"/>
    <property type="molecule type" value="Genomic_DNA"/>
</dbReference>
<dbReference type="AlphaFoldDB" id="A0A7Y9E3K3"/>
<dbReference type="Proteomes" id="UP000535511">
    <property type="component" value="Unassembled WGS sequence"/>
</dbReference>
<proteinExistence type="inferred from homology"/>
<feature type="domain" description="AB hydrolase-1" evidence="2">
    <location>
        <begin position="24"/>
        <end position="261"/>
    </location>
</feature>
<organism evidence="3 4">
    <name type="scientific">Nocardioides panaciterrulae</name>
    <dbReference type="NCBI Taxonomy" id="661492"/>
    <lineage>
        <taxon>Bacteria</taxon>
        <taxon>Bacillati</taxon>
        <taxon>Actinomycetota</taxon>
        <taxon>Actinomycetes</taxon>
        <taxon>Propionibacteriales</taxon>
        <taxon>Nocardioidaceae</taxon>
        <taxon>Nocardioides</taxon>
    </lineage>
</organism>
<protein>
    <submittedName>
        <fullName evidence="3">Sigma-B regulation protein RsbQ</fullName>
    </submittedName>
</protein>
<name>A0A7Y9E3K3_9ACTN</name>
<dbReference type="RefSeq" id="WP_343051910.1">
    <property type="nucleotide sequence ID" value="NZ_JACCBG010000001.1"/>
</dbReference>
<comment type="similarity">
    <text evidence="1">Belongs to the AB hydrolase superfamily.</text>
</comment>
<reference evidence="3 4" key="1">
    <citation type="submission" date="2020-07" db="EMBL/GenBank/DDBJ databases">
        <title>Sequencing the genomes of 1000 actinobacteria strains.</title>
        <authorList>
            <person name="Klenk H.-P."/>
        </authorList>
    </citation>
    <scope>NUCLEOTIDE SEQUENCE [LARGE SCALE GENOMIC DNA]</scope>
    <source>
        <strain evidence="3 4">DSM 21350</strain>
    </source>
</reference>
<dbReference type="InterPro" id="IPR000073">
    <property type="entry name" value="AB_hydrolase_1"/>
</dbReference>
<evidence type="ECO:0000313" key="3">
    <source>
        <dbReference type="EMBL" id="NYD40377.1"/>
    </source>
</evidence>
<accession>A0A7Y9E3K3</accession>